<evidence type="ECO:0000256" key="4">
    <source>
        <dbReference type="ARBA" id="ARBA00022764"/>
    </source>
</evidence>
<dbReference type="PANTHER" id="PTHR30222">
    <property type="entry name" value="SPERMIDINE/PUTRESCINE-BINDING PERIPLASMIC PROTEIN"/>
    <property type="match status" value="1"/>
</dbReference>
<dbReference type="GO" id="GO:0019808">
    <property type="term" value="F:polyamine binding"/>
    <property type="evidence" value="ECO:0007669"/>
    <property type="project" value="InterPro"/>
</dbReference>
<dbReference type="InterPro" id="IPR006311">
    <property type="entry name" value="TAT_signal"/>
</dbReference>
<keyword evidence="3" id="KW-0732">Signal</keyword>
<gene>
    <name evidence="5" type="ORF">A8950_2622</name>
</gene>
<protein>
    <submittedName>
        <fullName evidence="5">Spermidine/putrescine transport system substrate-binding protein</fullName>
    </submittedName>
</protein>
<dbReference type="GO" id="GO:0042597">
    <property type="term" value="C:periplasmic space"/>
    <property type="evidence" value="ECO:0007669"/>
    <property type="project" value="UniProtKB-SubCell"/>
</dbReference>
<evidence type="ECO:0000313" key="5">
    <source>
        <dbReference type="EMBL" id="TDQ81553.1"/>
    </source>
</evidence>
<evidence type="ECO:0000256" key="1">
    <source>
        <dbReference type="ARBA" id="ARBA00004418"/>
    </source>
</evidence>
<dbReference type="AlphaFoldDB" id="A0A4R6WSG9"/>
<dbReference type="InterPro" id="IPR006059">
    <property type="entry name" value="SBP"/>
</dbReference>
<organism evidence="5 6">
    <name type="scientific">Dongia mobilis</name>
    <dbReference type="NCBI Taxonomy" id="578943"/>
    <lineage>
        <taxon>Bacteria</taxon>
        <taxon>Pseudomonadati</taxon>
        <taxon>Pseudomonadota</taxon>
        <taxon>Alphaproteobacteria</taxon>
        <taxon>Rhodospirillales</taxon>
        <taxon>Dongiaceae</taxon>
        <taxon>Dongia</taxon>
    </lineage>
</organism>
<dbReference type="RefSeq" id="WP_208109852.1">
    <property type="nucleotide sequence ID" value="NZ_SNYW01000009.1"/>
</dbReference>
<comment type="subcellular location">
    <subcellularLocation>
        <location evidence="1">Periplasm</location>
    </subcellularLocation>
</comment>
<proteinExistence type="predicted"/>
<name>A0A4R6WSG9_9PROT</name>
<dbReference type="PANTHER" id="PTHR30222:SF17">
    <property type="entry name" value="SPERMIDINE_PUTRESCINE-BINDING PERIPLASMIC PROTEIN"/>
    <property type="match status" value="1"/>
</dbReference>
<evidence type="ECO:0000256" key="2">
    <source>
        <dbReference type="ARBA" id="ARBA00022448"/>
    </source>
</evidence>
<dbReference type="Gene3D" id="3.40.190.10">
    <property type="entry name" value="Periplasmic binding protein-like II"/>
    <property type="match status" value="2"/>
</dbReference>
<keyword evidence="2" id="KW-0813">Transport</keyword>
<evidence type="ECO:0000256" key="3">
    <source>
        <dbReference type="ARBA" id="ARBA00022729"/>
    </source>
</evidence>
<keyword evidence="4" id="KW-0574">Periplasm</keyword>
<accession>A0A4R6WSG9</accession>
<dbReference type="Pfam" id="PF13416">
    <property type="entry name" value="SBP_bac_8"/>
    <property type="match status" value="1"/>
</dbReference>
<reference evidence="5 6" key="1">
    <citation type="submission" date="2019-03" db="EMBL/GenBank/DDBJ databases">
        <title>Genomic Encyclopedia of Type Strains, Phase III (KMG-III): the genomes of soil and plant-associated and newly described type strains.</title>
        <authorList>
            <person name="Whitman W."/>
        </authorList>
    </citation>
    <scope>NUCLEOTIDE SEQUENCE [LARGE SCALE GENOMIC DNA]</scope>
    <source>
        <strain evidence="5 6">CGMCC 1.7660</strain>
    </source>
</reference>
<dbReference type="Proteomes" id="UP000295783">
    <property type="component" value="Unassembled WGS sequence"/>
</dbReference>
<dbReference type="SUPFAM" id="SSF53850">
    <property type="entry name" value="Periplasmic binding protein-like II"/>
    <property type="match status" value="1"/>
</dbReference>
<dbReference type="PROSITE" id="PS51318">
    <property type="entry name" value="TAT"/>
    <property type="match status" value="1"/>
</dbReference>
<dbReference type="PRINTS" id="PR00909">
    <property type="entry name" value="SPERMDNBNDNG"/>
</dbReference>
<dbReference type="GO" id="GO:0015846">
    <property type="term" value="P:polyamine transport"/>
    <property type="evidence" value="ECO:0007669"/>
    <property type="project" value="InterPro"/>
</dbReference>
<dbReference type="EMBL" id="SNYW01000009">
    <property type="protein sequence ID" value="TDQ81553.1"/>
    <property type="molecule type" value="Genomic_DNA"/>
</dbReference>
<evidence type="ECO:0000313" key="6">
    <source>
        <dbReference type="Proteomes" id="UP000295783"/>
    </source>
</evidence>
<comment type="caution">
    <text evidence="5">The sequence shown here is derived from an EMBL/GenBank/DDBJ whole genome shotgun (WGS) entry which is preliminary data.</text>
</comment>
<dbReference type="InterPro" id="IPR001188">
    <property type="entry name" value="Sperm_putr-bd"/>
</dbReference>
<keyword evidence="6" id="KW-1185">Reference proteome</keyword>
<sequence length="361" mass="39666">MISSFTRNLISRRRALQLGAAGLATMTITPKFAKAADELNCLVWCDHTHARLLDPFAEKHGVTINVKEYEGTGTAYSLVEQSQPGDWDVFVIDSVDVPGAVEKGLLAELPEAEMPWDDIFPELRQPQLHFKDGKLYAMPEKFGYNSIAFNNTRVAAEDVATAAVMWNPKYSGRIAIYNYYIPTMEMVALGLGIRPDTITQMSLPAIREKLLEMKKLASVVGDVVTTQNALLTGAADILVAGGEYTVAGMMVEKPELDWTLPKEGGIRWGQAIGVFADSAKKDLATEFVKYILSPQGQGALATADCYWAMPANAKAELDDSQKKQLRWDQQPGFIANSHPYFIPDADLDAAMLDVWTEVLGA</sequence>